<sequence>MVASRRGVAECLHALPHWPPGSHMIHTLGPTWSSSEANRHFDFLCDMHEITPTEVLRNCGLFEPLASLPGATQIQDAQYLDLQVAFKHELICIRTPTTGSLPFSFFGSHVFSFLEREWKPAPSECKKLIRYWRGAEISAVLNGRLSTDPGALTCKGQSVMNLHQLHDTPRSWHDPTRLPMTICWSPVHLDHDYDTESRNDWIEEARDVAQLWLRHKKQRSQDIGVRRRAASEPRRTRSYHTAKRRILISSTVMAVLIDQSACYLNASSDTLNSATAATITPTTAEGAFMSPANGLLYAQGLSKISRRNTENGQCSVE</sequence>
<name>A0A139IFP5_9PEZI</name>
<keyword evidence="2" id="KW-1185">Reference proteome</keyword>
<evidence type="ECO:0000313" key="1">
    <source>
        <dbReference type="EMBL" id="KXT13538.1"/>
    </source>
</evidence>
<gene>
    <name evidence="1" type="ORF">AC579_1399</name>
</gene>
<dbReference type="EMBL" id="LFZO01000112">
    <property type="protein sequence ID" value="KXT13538.1"/>
    <property type="molecule type" value="Genomic_DNA"/>
</dbReference>
<dbReference type="Proteomes" id="UP000073492">
    <property type="component" value="Unassembled WGS sequence"/>
</dbReference>
<dbReference type="AlphaFoldDB" id="A0A139IFP5"/>
<evidence type="ECO:0000313" key="2">
    <source>
        <dbReference type="Proteomes" id="UP000073492"/>
    </source>
</evidence>
<reference evidence="1 2" key="1">
    <citation type="submission" date="2015-07" db="EMBL/GenBank/DDBJ databases">
        <title>Comparative genomics of the Sigatoka disease complex on banana suggests a link between parallel evolutionary changes in Pseudocercospora fijiensis and Pseudocercospora eumusae and increased virulence on the banana host.</title>
        <authorList>
            <person name="Chang T.-C."/>
            <person name="Salvucci A."/>
            <person name="Crous P.W."/>
            <person name="Stergiopoulos I."/>
        </authorList>
    </citation>
    <scope>NUCLEOTIDE SEQUENCE [LARGE SCALE GENOMIC DNA]</scope>
    <source>
        <strain evidence="1 2">CBS 116634</strain>
    </source>
</reference>
<protein>
    <submittedName>
        <fullName evidence="1">Uncharacterized protein</fullName>
    </submittedName>
</protein>
<organism evidence="1 2">
    <name type="scientific">Pseudocercospora musae</name>
    <dbReference type="NCBI Taxonomy" id="113226"/>
    <lineage>
        <taxon>Eukaryota</taxon>
        <taxon>Fungi</taxon>
        <taxon>Dikarya</taxon>
        <taxon>Ascomycota</taxon>
        <taxon>Pezizomycotina</taxon>
        <taxon>Dothideomycetes</taxon>
        <taxon>Dothideomycetidae</taxon>
        <taxon>Mycosphaerellales</taxon>
        <taxon>Mycosphaerellaceae</taxon>
        <taxon>Pseudocercospora</taxon>
    </lineage>
</organism>
<proteinExistence type="predicted"/>
<accession>A0A139IFP5</accession>
<comment type="caution">
    <text evidence="1">The sequence shown here is derived from an EMBL/GenBank/DDBJ whole genome shotgun (WGS) entry which is preliminary data.</text>
</comment>